<organism evidence="1 2">
    <name type="scientific">Streptomyces flaveus</name>
    <dbReference type="NCBI Taxonomy" id="66370"/>
    <lineage>
        <taxon>Bacteria</taxon>
        <taxon>Bacillati</taxon>
        <taxon>Actinomycetota</taxon>
        <taxon>Actinomycetes</taxon>
        <taxon>Kitasatosporales</taxon>
        <taxon>Streptomycetaceae</taxon>
        <taxon>Streptomyces</taxon>
        <taxon>Streptomyces aurantiacus group</taxon>
    </lineage>
</organism>
<dbReference type="Proteomes" id="UP000637788">
    <property type="component" value="Unassembled WGS sequence"/>
</dbReference>
<name>A0A917VE27_9ACTN</name>
<dbReference type="AlphaFoldDB" id="A0A917VE27"/>
<accession>A0A917VE27</accession>
<comment type="caution">
    <text evidence="1">The sequence shown here is derived from an EMBL/GenBank/DDBJ whole genome shotgun (WGS) entry which is preliminary data.</text>
</comment>
<gene>
    <name evidence="1" type="ORF">GCM10010094_30950</name>
</gene>
<keyword evidence="2" id="KW-1185">Reference proteome</keyword>
<reference evidence="1" key="1">
    <citation type="journal article" date="2014" name="Int. J. Syst. Evol. Microbiol.">
        <title>Complete genome sequence of Corynebacterium casei LMG S-19264T (=DSM 44701T), isolated from a smear-ripened cheese.</title>
        <authorList>
            <consortium name="US DOE Joint Genome Institute (JGI-PGF)"/>
            <person name="Walter F."/>
            <person name="Albersmeier A."/>
            <person name="Kalinowski J."/>
            <person name="Ruckert C."/>
        </authorList>
    </citation>
    <scope>NUCLEOTIDE SEQUENCE</scope>
    <source>
        <strain evidence="1">JCM 3035</strain>
    </source>
</reference>
<evidence type="ECO:0000313" key="2">
    <source>
        <dbReference type="Proteomes" id="UP000637788"/>
    </source>
</evidence>
<sequence>MPPITIQKMATTPKAPTVPPSWCVLRMERMCPGSSLAVPGGKGKGRARPALHAAAQLLVRSARRCQSEAPSPQCSIHLWDSGA</sequence>
<dbReference type="EMBL" id="BMPQ01000006">
    <property type="protein sequence ID" value="GGK67708.1"/>
    <property type="molecule type" value="Genomic_DNA"/>
</dbReference>
<proteinExistence type="predicted"/>
<evidence type="ECO:0000313" key="1">
    <source>
        <dbReference type="EMBL" id="GGK67708.1"/>
    </source>
</evidence>
<reference evidence="1" key="2">
    <citation type="submission" date="2020-09" db="EMBL/GenBank/DDBJ databases">
        <authorList>
            <person name="Sun Q."/>
            <person name="Ohkuma M."/>
        </authorList>
    </citation>
    <scope>NUCLEOTIDE SEQUENCE</scope>
    <source>
        <strain evidence="1">JCM 3035</strain>
    </source>
</reference>
<protein>
    <submittedName>
        <fullName evidence="1">Uncharacterized protein</fullName>
    </submittedName>
</protein>